<keyword evidence="1" id="KW-0695">RNA-directed DNA polymerase</keyword>
<organism evidence="1 2">
    <name type="scientific">Araneus ventricosus</name>
    <name type="common">Orbweaver spider</name>
    <name type="synonym">Epeira ventricosa</name>
    <dbReference type="NCBI Taxonomy" id="182803"/>
    <lineage>
        <taxon>Eukaryota</taxon>
        <taxon>Metazoa</taxon>
        <taxon>Ecdysozoa</taxon>
        <taxon>Arthropoda</taxon>
        <taxon>Chelicerata</taxon>
        <taxon>Arachnida</taxon>
        <taxon>Araneae</taxon>
        <taxon>Araneomorphae</taxon>
        <taxon>Entelegynae</taxon>
        <taxon>Araneoidea</taxon>
        <taxon>Araneidae</taxon>
        <taxon>Araneus</taxon>
    </lineage>
</organism>
<reference evidence="1 2" key="1">
    <citation type="journal article" date="2019" name="Sci. Rep.">
        <title>Orb-weaving spider Araneus ventricosus genome elucidates the spidroin gene catalogue.</title>
        <authorList>
            <person name="Kono N."/>
            <person name="Nakamura H."/>
            <person name="Ohtoshi R."/>
            <person name="Moran D.A.P."/>
            <person name="Shinohara A."/>
            <person name="Yoshida Y."/>
            <person name="Fujiwara M."/>
            <person name="Mori M."/>
            <person name="Tomita M."/>
            <person name="Arakawa K."/>
        </authorList>
    </citation>
    <scope>NUCLEOTIDE SEQUENCE [LARGE SCALE GENOMIC DNA]</scope>
</reference>
<dbReference type="GO" id="GO:0003964">
    <property type="term" value="F:RNA-directed DNA polymerase activity"/>
    <property type="evidence" value="ECO:0007669"/>
    <property type="project" value="UniProtKB-KW"/>
</dbReference>
<gene>
    <name evidence="1" type="primary">jockeypol_276</name>
    <name evidence="1" type="ORF">AVEN_249293_1</name>
</gene>
<dbReference type="AlphaFoldDB" id="A0A4Y2A5M1"/>
<dbReference type="OrthoDB" id="415068at2759"/>
<evidence type="ECO:0000313" key="2">
    <source>
        <dbReference type="Proteomes" id="UP000499080"/>
    </source>
</evidence>
<dbReference type="Proteomes" id="UP000499080">
    <property type="component" value="Unassembled WGS sequence"/>
</dbReference>
<protein>
    <submittedName>
        <fullName evidence="1">RNA-directed DNA polymerase from mobile element jockey</fullName>
    </submittedName>
</protein>
<proteinExistence type="predicted"/>
<dbReference type="EMBL" id="BGPR01079564">
    <property type="protein sequence ID" value="GBL75092.1"/>
    <property type="molecule type" value="Genomic_DNA"/>
</dbReference>
<name>A0A4Y2A5M1_ARAVE</name>
<keyword evidence="1" id="KW-0548">Nucleotidyltransferase</keyword>
<sequence length="156" mass="18481">MFRKGHSNKTIKQLNFFDEQLTWEPQVKYLGLILDNKLSCRQHIKHNSEKFWNKVHLIIPLIGRHSCLSLNNKVLMNKQVLRPILTYATQIWGLSAKTHRKKIQTLQNKILRMMTNAPWFVRNEVIHNDLQIESIETHVKNLSRKFFSKIADTPLL</sequence>
<keyword evidence="2" id="KW-1185">Reference proteome</keyword>
<evidence type="ECO:0000313" key="1">
    <source>
        <dbReference type="EMBL" id="GBL75092.1"/>
    </source>
</evidence>
<comment type="caution">
    <text evidence="1">The sequence shown here is derived from an EMBL/GenBank/DDBJ whole genome shotgun (WGS) entry which is preliminary data.</text>
</comment>
<accession>A0A4Y2A5M1</accession>
<keyword evidence="1" id="KW-0808">Transferase</keyword>